<name>A0ABV4BJF8_9GAMM</name>
<reference evidence="1 2" key="1">
    <citation type="submission" date="2024-05" db="EMBL/GenBank/DDBJ databases">
        <title>Genome Sequence and Characterization of the New Strain Purple Sulfur Bacterium of Genus Thioalkalicoccus.</title>
        <authorList>
            <person name="Bryantseva I.A."/>
            <person name="Kyndt J.A."/>
            <person name="Imhoff J.F."/>
        </authorList>
    </citation>
    <scope>NUCLEOTIDE SEQUENCE [LARGE SCALE GENOMIC DNA]</scope>
    <source>
        <strain evidence="1 2">Um2</strain>
    </source>
</reference>
<comment type="caution">
    <text evidence="1">The sequence shown here is derived from an EMBL/GenBank/DDBJ whole genome shotgun (WGS) entry which is preliminary data.</text>
</comment>
<proteinExistence type="predicted"/>
<gene>
    <name evidence="1" type="ORF">ABC977_17000</name>
</gene>
<evidence type="ECO:0000313" key="2">
    <source>
        <dbReference type="Proteomes" id="UP001564408"/>
    </source>
</evidence>
<dbReference type="Proteomes" id="UP001564408">
    <property type="component" value="Unassembled WGS sequence"/>
</dbReference>
<organism evidence="1 2">
    <name type="scientific">Thioalkalicoccus limnaeus</name>
    <dbReference type="NCBI Taxonomy" id="120681"/>
    <lineage>
        <taxon>Bacteria</taxon>
        <taxon>Pseudomonadati</taxon>
        <taxon>Pseudomonadota</taxon>
        <taxon>Gammaproteobacteria</taxon>
        <taxon>Chromatiales</taxon>
        <taxon>Chromatiaceae</taxon>
        <taxon>Thioalkalicoccus</taxon>
    </lineage>
</organism>
<protein>
    <submittedName>
        <fullName evidence="1">Uncharacterized protein</fullName>
    </submittedName>
</protein>
<accession>A0ABV4BJF8</accession>
<sequence>MGFGVVITSGDDLAAMPEDILRWLVEARVELELSEPARFALRFEDDLCEGEPRVQGADEIAANRKIGLFVPEGDELVCLVLGPVTEIKSSSTTGGAGSWVEVHGESRLVEMDRVGVQATYTGLASAAAASILQAYGFTADCQDTLIEYDEQRTQLSQRGTDLAFLQEIARRNNMELWIEYEVRRVPVTGAIQLGETARLRTSPERAQQLGAPAPPVLRAPVDRLLRVNPPRGQCPSVTKFEVDIDYEKPTAAEGFTIGEDGAQKVITQALPVPDPLALTQPVQVEGVERSAIAPPAVTDQEAFLAQDALVTEQSWFVEVRASASLEQAGFVPLPHRIVQVSHAGPKLSGTYQVTEATFVVTATDALVDFRLRANGLGGSG</sequence>
<dbReference type="EMBL" id="JBDKXB010000042">
    <property type="protein sequence ID" value="MEY6434104.1"/>
    <property type="molecule type" value="Genomic_DNA"/>
</dbReference>
<evidence type="ECO:0000313" key="1">
    <source>
        <dbReference type="EMBL" id="MEY6434104.1"/>
    </source>
</evidence>
<keyword evidence="2" id="KW-1185">Reference proteome</keyword>
<dbReference type="RefSeq" id="WP_369668487.1">
    <property type="nucleotide sequence ID" value="NZ_JBDKXB010000042.1"/>
</dbReference>